<feature type="domain" description="BHLH" evidence="6">
    <location>
        <begin position="278"/>
        <end position="327"/>
    </location>
</feature>
<dbReference type="PROSITE" id="PS50888">
    <property type="entry name" value="BHLH"/>
    <property type="match status" value="1"/>
</dbReference>
<keyword evidence="5" id="KW-0539">Nucleus</keyword>
<dbReference type="SUPFAM" id="SSF47459">
    <property type="entry name" value="HLH, helix-loop-helix DNA-binding domain"/>
    <property type="match status" value="1"/>
</dbReference>
<dbReference type="PANTHER" id="PTHR45914:SF12">
    <property type="entry name" value="TRANSCRIPTION FACTOR BHLH87"/>
    <property type="match status" value="1"/>
</dbReference>
<evidence type="ECO:0000256" key="3">
    <source>
        <dbReference type="ARBA" id="ARBA00023125"/>
    </source>
</evidence>
<evidence type="ECO:0000313" key="7">
    <source>
        <dbReference type="EMBL" id="CAH9076854.1"/>
    </source>
</evidence>
<accession>A0A9P1E3Q3</accession>
<dbReference type="InterPro" id="IPR011598">
    <property type="entry name" value="bHLH_dom"/>
</dbReference>
<evidence type="ECO:0000256" key="1">
    <source>
        <dbReference type="ARBA" id="ARBA00004123"/>
    </source>
</evidence>
<keyword evidence="2" id="KW-0805">Transcription regulation</keyword>
<evidence type="ECO:0000256" key="2">
    <source>
        <dbReference type="ARBA" id="ARBA00023015"/>
    </source>
</evidence>
<dbReference type="GO" id="GO:0005634">
    <property type="term" value="C:nucleus"/>
    <property type="evidence" value="ECO:0007669"/>
    <property type="project" value="UniProtKB-SubCell"/>
</dbReference>
<dbReference type="GO" id="GO:0003677">
    <property type="term" value="F:DNA binding"/>
    <property type="evidence" value="ECO:0007669"/>
    <property type="project" value="UniProtKB-KW"/>
</dbReference>
<keyword evidence="3" id="KW-0238">DNA-binding</keyword>
<evidence type="ECO:0000256" key="5">
    <source>
        <dbReference type="ARBA" id="ARBA00023242"/>
    </source>
</evidence>
<comment type="subcellular location">
    <subcellularLocation>
        <location evidence="1">Nucleus</location>
    </subcellularLocation>
</comment>
<protein>
    <recommendedName>
        <fullName evidence="6">BHLH domain-containing protein</fullName>
    </recommendedName>
</protein>
<dbReference type="GO" id="GO:0046983">
    <property type="term" value="F:protein dimerization activity"/>
    <property type="evidence" value="ECO:0007669"/>
    <property type="project" value="InterPro"/>
</dbReference>
<sequence>MDLDIRDWNEPFHAAGSGPTSPGIATMTGLPPRMDGVSAAPFDPIDMVSNWNLPRRQEAASRMAADSMAARSGPLARLPWNGGLSSGISHSGQEAVIRPRFVLDRDIAGLPGDSCEFRGIGPPPARGSLEPLDCLFSTTKSTTDASAADDGISMLFSADRERLWCLNAGNAVSPGESACLDDSVARTVAVTGAVPSSDYNLGSENIQPKVKRCRTDSRCQSSSNINFQQQSSSVSSIEEPDSEAITQIKEMIYRAAAFRPVNFGEEVAEKPRRKNVRISTDPQTVAARQRRERISQRIRVLQRLVPGGTKLDTASMLDEAASYLKFLQSQIKSLEAYGKKLESSPSSSSSFNFNPQTSSSLPFNNVSIPMNPNFNLHSCNPMQRPSS</sequence>
<dbReference type="InterPro" id="IPR045843">
    <property type="entry name" value="IND-like"/>
</dbReference>
<dbReference type="OrthoDB" id="2017571at2759"/>
<evidence type="ECO:0000259" key="6">
    <source>
        <dbReference type="PROSITE" id="PS50888"/>
    </source>
</evidence>
<dbReference type="PANTHER" id="PTHR45914">
    <property type="entry name" value="TRANSCRIPTION FACTOR HEC3-RELATED"/>
    <property type="match status" value="1"/>
</dbReference>
<dbReference type="SMART" id="SM00353">
    <property type="entry name" value="HLH"/>
    <property type="match status" value="1"/>
</dbReference>
<gene>
    <name evidence="7" type="ORF">CEURO_LOCUS6073</name>
</gene>
<dbReference type="InterPro" id="IPR036638">
    <property type="entry name" value="HLH_DNA-bd_sf"/>
</dbReference>
<name>A0A9P1E3Q3_CUSEU</name>
<dbReference type="AlphaFoldDB" id="A0A9P1E3Q3"/>
<evidence type="ECO:0000256" key="4">
    <source>
        <dbReference type="ARBA" id="ARBA00023163"/>
    </source>
</evidence>
<proteinExistence type="predicted"/>
<comment type="caution">
    <text evidence="7">The sequence shown here is derived from an EMBL/GenBank/DDBJ whole genome shotgun (WGS) entry which is preliminary data.</text>
</comment>
<dbReference type="CDD" id="cd11454">
    <property type="entry name" value="bHLH_AtIND_like"/>
    <property type="match status" value="1"/>
</dbReference>
<organism evidence="7 8">
    <name type="scientific">Cuscuta europaea</name>
    <name type="common">European dodder</name>
    <dbReference type="NCBI Taxonomy" id="41803"/>
    <lineage>
        <taxon>Eukaryota</taxon>
        <taxon>Viridiplantae</taxon>
        <taxon>Streptophyta</taxon>
        <taxon>Embryophyta</taxon>
        <taxon>Tracheophyta</taxon>
        <taxon>Spermatophyta</taxon>
        <taxon>Magnoliopsida</taxon>
        <taxon>eudicotyledons</taxon>
        <taxon>Gunneridae</taxon>
        <taxon>Pentapetalae</taxon>
        <taxon>asterids</taxon>
        <taxon>lamiids</taxon>
        <taxon>Solanales</taxon>
        <taxon>Convolvulaceae</taxon>
        <taxon>Cuscuteae</taxon>
        <taxon>Cuscuta</taxon>
        <taxon>Cuscuta subgen. Cuscuta</taxon>
    </lineage>
</organism>
<keyword evidence="4" id="KW-0804">Transcription</keyword>
<dbReference type="GO" id="GO:0003700">
    <property type="term" value="F:DNA-binding transcription factor activity"/>
    <property type="evidence" value="ECO:0007669"/>
    <property type="project" value="InterPro"/>
</dbReference>
<evidence type="ECO:0000313" key="8">
    <source>
        <dbReference type="Proteomes" id="UP001152484"/>
    </source>
</evidence>
<dbReference type="Gene3D" id="4.10.280.10">
    <property type="entry name" value="Helix-loop-helix DNA-binding domain"/>
    <property type="match status" value="1"/>
</dbReference>
<keyword evidence="8" id="KW-1185">Reference proteome</keyword>
<dbReference type="Pfam" id="PF00010">
    <property type="entry name" value="HLH"/>
    <property type="match status" value="1"/>
</dbReference>
<dbReference type="Proteomes" id="UP001152484">
    <property type="component" value="Unassembled WGS sequence"/>
</dbReference>
<dbReference type="EMBL" id="CAMAPE010000010">
    <property type="protein sequence ID" value="CAH9076854.1"/>
    <property type="molecule type" value="Genomic_DNA"/>
</dbReference>
<reference evidence="7" key="1">
    <citation type="submission" date="2022-07" db="EMBL/GenBank/DDBJ databases">
        <authorList>
            <person name="Macas J."/>
            <person name="Novak P."/>
            <person name="Neumann P."/>
        </authorList>
    </citation>
    <scope>NUCLEOTIDE SEQUENCE</scope>
</reference>